<dbReference type="InterPro" id="IPR036249">
    <property type="entry name" value="Thioredoxin-like_sf"/>
</dbReference>
<comment type="caution">
    <text evidence="3">The sequence shown here is derived from an EMBL/GenBank/DDBJ whole genome shotgun (WGS) entry which is preliminary data.</text>
</comment>
<evidence type="ECO:0000256" key="1">
    <source>
        <dbReference type="ARBA" id="ARBA00023284"/>
    </source>
</evidence>
<evidence type="ECO:0000313" key="4">
    <source>
        <dbReference type="Proteomes" id="UP000054172"/>
    </source>
</evidence>
<proteinExistence type="predicted"/>
<keyword evidence="4" id="KW-1185">Reference proteome</keyword>
<dbReference type="SUPFAM" id="SSF52833">
    <property type="entry name" value="Thioredoxin-like"/>
    <property type="match status" value="1"/>
</dbReference>
<dbReference type="STRING" id="1702214.AL399_04120"/>
<dbReference type="Gene3D" id="3.40.30.10">
    <property type="entry name" value="Glutaredoxin"/>
    <property type="match status" value="1"/>
</dbReference>
<dbReference type="InterPro" id="IPR004879">
    <property type="entry name" value="Ssp411-like_TRX"/>
</dbReference>
<accession>A0A0Q4B7N1</accession>
<organism evidence="3 4">
    <name type="scientific">Candidatus [Bacteroides] periocalifornicus</name>
    <dbReference type="NCBI Taxonomy" id="1702214"/>
    <lineage>
        <taxon>Bacteria</taxon>
        <taxon>Pseudomonadati</taxon>
        <taxon>Bacteroidota</taxon>
    </lineage>
</organism>
<keyword evidence="1" id="KW-0676">Redox-active center</keyword>
<dbReference type="EMBL" id="LIIK01000014">
    <property type="protein sequence ID" value="KQM09040.1"/>
    <property type="molecule type" value="Genomic_DNA"/>
</dbReference>
<protein>
    <recommendedName>
        <fullName evidence="2">Spermatogenesis-associated protein 20-like TRX domain-containing protein</fullName>
    </recommendedName>
</protein>
<dbReference type="PATRIC" id="fig|1702214.3.peg.1530"/>
<sequence>MKRITLIAILLGTILLGSGALLAKGKDYPSIKWITFEEAAELCKTKPRPILVDMYTDWCGWCKKLDAYTFTNKIIAGYIDSTFYAVKFNAEGKTPITFRGQVFDPTTTSERTHPLAVYLSGGQLSYPFMVFLDSTFNVINTLPGYYPPSNLEPVLHYFGEGAYRDQKWEDFQSKFKGSF</sequence>
<evidence type="ECO:0000313" key="3">
    <source>
        <dbReference type="EMBL" id="KQM09040.1"/>
    </source>
</evidence>
<evidence type="ECO:0000259" key="2">
    <source>
        <dbReference type="Pfam" id="PF03190"/>
    </source>
</evidence>
<feature type="domain" description="Spermatogenesis-associated protein 20-like TRX" evidence="2">
    <location>
        <begin position="30"/>
        <end position="121"/>
    </location>
</feature>
<dbReference type="PROSITE" id="PS00194">
    <property type="entry name" value="THIOREDOXIN_1"/>
    <property type="match status" value="1"/>
</dbReference>
<dbReference type="InterPro" id="IPR017937">
    <property type="entry name" value="Thioredoxin_CS"/>
</dbReference>
<gene>
    <name evidence="3" type="ORF">AL399_04120</name>
</gene>
<reference evidence="3" key="1">
    <citation type="submission" date="2015-08" db="EMBL/GenBank/DDBJ databases">
        <title>Candidatus Bacteriodes Periocalifornicus.</title>
        <authorList>
            <person name="McLean J.S."/>
            <person name="Kelley S."/>
        </authorList>
    </citation>
    <scope>NUCLEOTIDE SEQUENCE [LARGE SCALE GENOMIC DNA]</scope>
    <source>
        <strain evidence="3">12B</strain>
    </source>
</reference>
<name>A0A0Q4B7N1_9BACT</name>
<dbReference type="AlphaFoldDB" id="A0A0Q4B7N1"/>
<dbReference type="Proteomes" id="UP000054172">
    <property type="component" value="Unassembled WGS sequence"/>
</dbReference>
<dbReference type="Pfam" id="PF03190">
    <property type="entry name" value="Thioredox_DsbH"/>
    <property type="match status" value="1"/>
</dbReference>